<evidence type="ECO:0000256" key="4">
    <source>
        <dbReference type="ARBA" id="ARBA00021581"/>
    </source>
</evidence>
<comment type="miscellaneous">
    <text evidence="14">Bacitracin is thought to be involved in the inhibition of peptidoglycan synthesis by sequestering undecaprenyl diphosphate, thereby reducing the pool of lipid carrier available.</text>
</comment>
<evidence type="ECO:0000256" key="14">
    <source>
        <dbReference type="HAMAP-Rule" id="MF_01006"/>
    </source>
</evidence>
<keyword evidence="16" id="KW-1185">Reference proteome</keyword>
<keyword evidence="8 14" id="KW-1133">Transmembrane helix</keyword>
<dbReference type="Proteomes" id="UP000642488">
    <property type="component" value="Unassembled WGS sequence"/>
</dbReference>
<comment type="catalytic activity">
    <reaction evidence="13 14">
        <text>di-trans,octa-cis-undecaprenyl diphosphate + H2O = di-trans,octa-cis-undecaprenyl phosphate + phosphate + H(+)</text>
        <dbReference type="Rhea" id="RHEA:28094"/>
        <dbReference type="ChEBI" id="CHEBI:15377"/>
        <dbReference type="ChEBI" id="CHEBI:15378"/>
        <dbReference type="ChEBI" id="CHEBI:43474"/>
        <dbReference type="ChEBI" id="CHEBI:58405"/>
        <dbReference type="ChEBI" id="CHEBI:60392"/>
        <dbReference type="EC" id="3.6.1.27"/>
    </reaction>
</comment>
<comment type="similarity">
    <text evidence="2 14">Belongs to the UppP family.</text>
</comment>
<name>A0A934MCL8_9RHOB</name>
<evidence type="ECO:0000256" key="9">
    <source>
        <dbReference type="ARBA" id="ARBA00023136"/>
    </source>
</evidence>
<feature type="transmembrane region" description="Helical" evidence="14">
    <location>
        <begin position="251"/>
        <end position="266"/>
    </location>
</feature>
<evidence type="ECO:0000256" key="10">
    <source>
        <dbReference type="ARBA" id="ARBA00023251"/>
    </source>
</evidence>
<gene>
    <name evidence="14" type="primary">uppP</name>
    <name evidence="15" type="ORF">ILP92_01370</name>
</gene>
<evidence type="ECO:0000256" key="12">
    <source>
        <dbReference type="ARBA" id="ARBA00032932"/>
    </source>
</evidence>
<feature type="transmembrane region" description="Helical" evidence="14">
    <location>
        <begin position="220"/>
        <end position="239"/>
    </location>
</feature>
<evidence type="ECO:0000256" key="11">
    <source>
        <dbReference type="ARBA" id="ARBA00032707"/>
    </source>
</evidence>
<dbReference type="GO" id="GO:0009252">
    <property type="term" value="P:peptidoglycan biosynthetic process"/>
    <property type="evidence" value="ECO:0007669"/>
    <property type="project" value="UniProtKB-KW"/>
</dbReference>
<evidence type="ECO:0000256" key="2">
    <source>
        <dbReference type="ARBA" id="ARBA00010621"/>
    </source>
</evidence>
<evidence type="ECO:0000313" key="16">
    <source>
        <dbReference type="Proteomes" id="UP000642488"/>
    </source>
</evidence>
<dbReference type="GO" id="GO:0005886">
    <property type="term" value="C:plasma membrane"/>
    <property type="evidence" value="ECO:0007669"/>
    <property type="project" value="UniProtKB-SubCell"/>
</dbReference>
<dbReference type="PANTHER" id="PTHR30622">
    <property type="entry name" value="UNDECAPRENYL-DIPHOSPHATASE"/>
    <property type="match status" value="1"/>
</dbReference>
<keyword evidence="14" id="KW-0961">Cell wall biogenesis/degradation</keyword>
<dbReference type="GO" id="GO:0071555">
    <property type="term" value="P:cell wall organization"/>
    <property type="evidence" value="ECO:0007669"/>
    <property type="project" value="UniProtKB-KW"/>
</dbReference>
<sequence length="267" mass="28049">MPVFHLLLVAIIQGLTEFLPVSSSGHLILLPSLTGLADQGLAVDVAAHLGTLGAVIAMFRKDVGLALSGVPALLRGRVDSQGAWLALCLATATVPVLVAGCVLALTGLSELVRSVALIGWATIIFGLLLYFSDQRGATTRTADRWSLRDALGMGLAQMLALIPGTSRSGITITAARQLGYAREDAARLSMLMSVPVIAASGLLLGFQVAMAGDFGAARDMALVALFSFFAALAALKLMFRLLQSVSFTPYVIYRLFLGSVLLWLAYG</sequence>
<keyword evidence="9 14" id="KW-0472">Membrane</keyword>
<keyword evidence="7 14" id="KW-0378">Hydrolase</keyword>
<keyword evidence="14" id="KW-0133">Cell shape</keyword>
<feature type="transmembrane region" description="Helical" evidence="14">
    <location>
        <begin position="111"/>
        <end position="131"/>
    </location>
</feature>
<dbReference type="PANTHER" id="PTHR30622:SF4">
    <property type="entry name" value="UNDECAPRENYL-DIPHOSPHATASE"/>
    <property type="match status" value="1"/>
</dbReference>
<evidence type="ECO:0000256" key="13">
    <source>
        <dbReference type="ARBA" id="ARBA00047594"/>
    </source>
</evidence>
<dbReference type="NCBIfam" id="NF001393">
    <property type="entry name" value="PRK00281.2-4"/>
    <property type="match status" value="1"/>
</dbReference>
<dbReference type="AlphaFoldDB" id="A0A934MCL8"/>
<proteinExistence type="inferred from homology"/>
<evidence type="ECO:0000313" key="15">
    <source>
        <dbReference type="EMBL" id="MBJ3761401.1"/>
    </source>
</evidence>
<comment type="caution">
    <text evidence="15">The sequence shown here is derived from an EMBL/GenBank/DDBJ whole genome shotgun (WGS) entry which is preliminary data.</text>
</comment>
<evidence type="ECO:0000256" key="1">
    <source>
        <dbReference type="ARBA" id="ARBA00004651"/>
    </source>
</evidence>
<keyword evidence="10 14" id="KW-0046">Antibiotic resistance</keyword>
<dbReference type="GO" id="GO:0050380">
    <property type="term" value="F:undecaprenyl-diphosphatase activity"/>
    <property type="evidence" value="ECO:0007669"/>
    <property type="project" value="UniProtKB-UniRule"/>
</dbReference>
<evidence type="ECO:0000256" key="3">
    <source>
        <dbReference type="ARBA" id="ARBA00012374"/>
    </source>
</evidence>
<dbReference type="GO" id="GO:0046677">
    <property type="term" value="P:response to antibiotic"/>
    <property type="evidence" value="ECO:0007669"/>
    <property type="project" value="UniProtKB-UniRule"/>
</dbReference>
<dbReference type="EMBL" id="JAEKPD010000001">
    <property type="protein sequence ID" value="MBJ3761401.1"/>
    <property type="molecule type" value="Genomic_DNA"/>
</dbReference>
<evidence type="ECO:0000256" key="5">
    <source>
        <dbReference type="ARBA" id="ARBA00022475"/>
    </source>
</evidence>
<reference evidence="15" key="1">
    <citation type="submission" date="2020-12" db="EMBL/GenBank/DDBJ databases">
        <title>Bacterial taxonomy.</title>
        <authorList>
            <person name="Pan X."/>
        </authorList>
    </citation>
    <scope>NUCLEOTIDE SEQUENCE</scope>
    <source>
        <strain evidence="15">KCTC 52957</strain>
    </source>
</reference>
<evidence type="ECO:0000256" key="7">
    <source>
        <dbReference type="ARBA" id="ARBA00022801"/>
    </source>
</evidence>
<keyword evidence="6 14" id="KW-0812">Transmembrane</keyword>
<feature type="transmembrane region" description="Helical" evidence="14">
    <location>
        <begin position="83"/>
        <end position="105"/>
    </location>
</feature>
<dbReference type="EC" id="3.6.1.27" evidence="3 14"/>
<feature type="transmembrane region" description="Helical" evidence="14">
    <location>
        <begin position="188"/>
        <end position="208"/>
    </location>
</feature>
<accession>A0A934MCL8</accession>
<keyword evidence="5 14" id="KW-1003">Cell membrane</keyword>
<comment type="function">
    <text evidence="14">Catalyzes the dephosphorylation of undecaprenyl diphosphate (UPP). Confers resistance to bacitracin.</text>
</comment>
<evidence type="ECO:0000256" key="8">
    <source>
        <dbReference type="ARBA" id="ARBA00022989"/>
    </source>
</evidence>
<keyword evidence="14" id="KW-0573">Peptidoglycan synthesis</keyword>
<evidence type="ECO:0000256" key="6">
    <source>
        <dbReference type="ARBA" id="ARBA00022692"/>
    </source>
</evidence>
<dbReference type="Pfam" id="PF02673">
    <property type="entry name" value="BacA"/>
    <property type="match status" value="1"/>
</dbReference>
<dbReference type="RefSeq" id="WP_198914569.1">
    <property type="nucleotide sequence ID" value="NZ_JAEKPD010000001.1"/>
</dbReference>
<dbReference type="GO" id="GO:0008360">
    <property type="term" value="P:regulation of cell shape"/>
    <property type="evidence" value="ECO:0007669"/>
    <property type="project" value="UniProtKB-KW"/>
</dbReference>
<protein>
    <recommendedName>
        <fullName evidence="4 14">Undecaprenyl-diphosphatase</fullName>
        <ecNumber evidence="3 14">3.6.1.27</ecNumber>
    </recommendedName>
    <alternativeName>
        <fullName evidence="12 14">Bacitracin resistance protein</fullName>
    </alternativeName>
    <alternativeName>
        <fullName evidence="11 14">Undecaprenyl pyrophosphate phosphatase</fullName>
    </alternativeName>
</protein>
<dbReference type="HAMAP" id="MF_01006">
    <property type="entry name" value="Undec_diphosphatase"/>
    <property type="match status" value="1"/>
</dbReference>
<organism evidence="15 16">
    <name type="scientific">Palleronia pontilimi</name>
    <dbReference type="NCBI Taxonomy" id="1964209"/>
    <lineage>
        <taxon>Bacteria</taxon>
        <taxon>Pseudomonadati</taxon>
        <taxon>Pseudomonadota</taxon>
        <taxon>Alphaproteobacteria</taxon>
        <taxon>Rhodobacterales</taxon>
        <taxon>Roseobacteraceae</taxon>
        <taxon>Palleronia</taxon>
    </lineage>
</organism>
<comment type="subcellular location">
    <subcellularLocation>
        <location evidence="1 14">Cell membrane</location>
        <topology evidence="1 14">Multi-pass membrane protein</topology>
    </subcellularLocation>
</comment>
<dbReference type="InterPro" id="IPR003824">
    <property type="entry name" value="UppP"/>
</dbReference>